<dbReference type="EC" id="3.2.1.-" evidence="5"/>
<dbReference type="InterPro" id="IPR036962">
    <property type="entry name" value="Glyco_hydro_3_N_sf"/>
</dbReference>
<comment type="similarity">
    <text evidence="1">Belongs to the glycosyl hydrolase 3 family.</text>
</comment>
<dbReference type="Pfam" id="PF00933">
    <property type="entry name" value="Glyco_hydro_3"/>
    <property type="match status" value="1"/>
</dbReference>
<evidence type="ECO:0000256" key="2">
    <source>
        <dbReference type="ARBA" id="ARBA00022801"/>
    </source>
</evidence>
<dbReference type="PROSITE" id="PS51257">
    <property type="entry name" value="PROKAR_LIPOPROTEIN"/>
    <property type="match status" value="1"/>
</dbReference>
<keyword evidence="6" id="KW-1185">Reference proteome</keyword>
<dbReference type="Gene3D" id="3.20.20.300">
    <property type="entry name" value="Glycoside hydrolase, family 3, N-terminal domain"/>
    <property type="match status" value="1"/>
</dbReference>
<protein>
    <submittedName>
        <fullName evidence="5">Glycoside hydrolase family 3 protein</fullName>
        <ecNumber evidence="5">3.2.1.-</ecNumber>
    </submittedName>
</protein>
<dbReference type="InterPro" id="IPR001764">
    <property type="entry name" value="Glyco_hydro_3_N"/>
</dbReference>
<evidence type="ECO:0000313" key="6">
    <source>
        <dbReference type="Proteomes" id="UP001597526"/>
    </source>
</evidence>
<accession>A0ABW5MZI9</accession>
<keyword evidence="2 5" id="KW-0378">Hydrolase</keyword>
<dbReference type="InterPro" id="IPR050226">
    <property type="entry name" value="NagZ_Beta-hexosaminidase"/>
</dbReference>
<dbReference type="RefSeq" id="WP_377767844.1">
    <property type="nucleotide sequence ID" value="NZ_JBHULB010000077.1"/>
</dbReference>
<sequence>MNRTPIFVSILLLFLFSCVEKKESIQSNSNITLEEKVGQMIMVGFRGTELTKSDPIYKMVAEYHIGGVVLYSRDLPSKESVKRNVIAPSQLKNLNTDLQAINTSKLLIAIDEEGGFVTRLSIKDGFQYHKSHQAIGNLNNLDSTRLWAANMASELSELGINMNFGPVIDINVNPLNPIIGARERSFSDSLNLVISNARVFIQEHAKENIICVPKHFPGHGSSDKDSHKGLADVTHTWSEKELIPFKTLVSDKDINFIMTSHVYNENLDTLPATLSPKIIDNLLRKDFGFKGVIISDDMQMRAISNFYDFETAIEKAILAGVDMLLFSNNAAPCAENISDCVEIPFEPEIAKRAINHILKLVEDGKVSEERIDESYQRILELKKSL</sequence>
<gene>
    <name evidence="5" type="ORF">ACFSQJ_15345</name>
</gene>
<dbReference type="Proteomes" id="UP001597526">
    <property type="component" value="Unassembled WGS sequence"/>
</dbReference>
<dbReference type="SUPFAM" id="SSF51445">
    <property type="entry name" value="(Trans)glycosidases"/>
    <property type="match status" value="1"/>
</dbReference>
<keyword evidence="3 5" id="KW-0326">Glycosidase</keyword>
<evidence type="ECO:0000256" key="3">
    <source>
        <dbReference type="ARBA" id="ARBA00023295"/>
    </source>
</evidence>
<evidence type="ECO:0000256" key="1">
    <source>
        <dbReference type="ARBA" id="ARBA00005336"/>
    </source>
</evidence>
<dbReference type="PANTHER" id="PTHR30480:SF16">
    <property type="entry name" value="GLYCOSIDE HYDROLASE FAMILY 3 DOMAIN PROTEIN"/>
    <property type="match status" value="1"/>
</dbReference>
<comment type="caution">
    <text evidence="5">The sequence shown here is derived from an EMBL/GenBank/DDBJ whole genome shotgun (WGS) entry which is preliminary data.</text>
</comment>
<dbReference type="PANTHER" id="PTHR30480">
    <property type="entry name" value="BETA-HEXOSAMINIDASE-RELATED"/>
    <property type="match status" value="1"/>
</dbReference>
<proteinExistence type="inferred from homology"/>
<evidence type="ECO:0000259" key="4">
    <source>
        <dbReference type="Pfam" id="PF00933"/>
    </source>
</evidence>
<dbReference type="InterPro" id="IPR017853">
    <property type="entry name" value="GH"/>
</dbReference>
<reference evidence="6" key="1">
    <citation type="journal article" date="2019" name="Int. J. Syst. Evol. Microbiol.">
        <title>The Global Catalogue of Microorganisms (GCM) 10K type strain sequencing project: providing services to taxonomists for standard genome sequencing and annotation.</title>
        <authorList>
            <consortium name="The Broad Institute Genomics Platform"/>
            <consortium name="The Broad Institute Genome Sequencing Center for Infectious Disease"/>
            <person name="Wu L."/>
            <person name="Ma J."/>
        </authorList>
    </citation>
    <scope>NUCLEOTIDE SEQUENCE [LARGE SCALE GENOMIC DNA]</scope>
    <source>
        <strain evidence="6">KCTC 52368</strain>
    </source>
</reference>
<name>A0ABW5MZI9_9FLAO</name>
<dbReference type="GO" id="GO:0016798">
    <property type="term" value="F:hydrolase activity, acting on glycosyl bonds"/>
    <property type="evidence" value="ECO:0007669"/>
    <property type="project" value="UniProtKB-KW"/>
</dbReference>
<organism evidence="5 6">
    <name type="scientific">Croceitalea marina</name>
    <dbReference type="NCBI Taxonomy" id="1775166"/>
    <lineage>
        <taxon>Bacteria</taxon>
        <taxon>Pseudomonadati</taxon>
        <taxon>Bacteroidota</taxon>
        <taxon>Flavobacteriia</taxon>
        <taxon>Flavobacteriales</taxon>
        <taxon>Flavobacteriaceae</taxon>
        <taxon>Croceitalea</taxon>
    </lineage>
</organism>
<evidence type="ECO:0000313" key="5">
    <source>
        <dbReference type="EMBL" id="MFD2588314.1"/>
    </source>
</evidence>
<dbReference type="EMBL" id="JBHULB010000077">
    <property type="protein sequence ID" value="MFD2588314.1"/>
    <property type="molecule type" value="Genomic_DNA"/>
</dbReference>
<feature type="domain" description="Glycoside hydrolase family 3 N-terminal" evidence="4">
    <location>
        <begin position="32"/>
        <end position="381"/>
    </location>
</feature>